<sequence length="149" mass="17246">MILFFDTSALVKFFHEEDGSEKVTKLITSQNNKIFVLDLCKLEFLSALYRRFRNNEIDEYSLNLAIEGFEEEIAQFNMENMSFPVLQESENLLKKYGKKHGLRTLDALHLGCFSLISEDDWYFVSADDNLCNIVKIIGFKTINPLTNAD</sequence>
<dbReference type="SUPFAM" id="SSF88723">
    <property type="entry name" value="PIN domain-like"/>
    <property type="match status" value="1"/>
</dbReference>
<dbReference type="Proteomes" id="UP000319296">
    <property type="component" value="Unassembled WGS sequence"/>
</dbReference>
<organism evidence="2 3">
    <name type="scientific">Candidatus Acididesulfobacter diazotrophicus</name>
    <dbReference type="NCBI Taxonomy" id="2597226"/>
    <lineage>
        <taxon>Bacteria</taxon>
        <taxon>Deltaproteobacteria</taxon>
        <taxon>Candidatus Acidulodesulfobacterales</taxon>
        <taxon>Candidatus Acididesulfobacter</taxon>
    </lineage>
</organism>
<accession>A0A519BKA7</accession>
<dbReference type="Gene3D" id="3.40.50.1010">
    <property type="entry name" value="5'-nuclease"/>
    <property type="match status" value="1"/>
</dbReference>
<evidence type="ECO:0000313" key="2">
    <source>
        <dbReference type="EMBL" id="RZD17701.1"/>
    </source>
</evidence>
<evidence type="ECO:0000259" key="1">
    <source>
        <dbReference type="Pfam" id="PF01850"/>
    </source>
</evidence>
<gene>
    <name evidence="2" type="ORF">EVG15_09805</name>
</gene>
<dbReference type="InterPro" id="IPR029060">
    <property type="entry name" value="PIN-like_dom_sf"/>
</dbReference>
<dbReference type="InterPro" id="IPR002716">
    <property type="entry name" value="PIN_dom"/>
</dbReference>
<protein>
    <submittedName>
        <fullName evidence="2">PIN domain-containing protein</fullName>
    </submittedName>
</protein>
<reference evidence="2 3" key="1">
    <citation type="journal article" date="2019" name="ISME J.">
        <title>Insights into ecological role of a new deltaproteobacterial order Candidatus Acidulodesulfobacterales by metagenomics and metatranscriptomics.</title>
        <authorList>
            <person name="Tan S."/>
            <person name="Liu J."/>
            <person name="Fang Y."/>
            <person name="Hedlund B.P."/>
            <person name="Lian Z.H."/>
            <person name="Huang L.Y."/>
            <person name="Li J.T."/>
            <person name="Huang L.N."/>
            <person name="Li W.J."/>
            <person name="Jiang H.C."/>
            <person name="Dong H.L."/>
            <person name="Shu W.S."/>
        </authorList>
    </citation>
    <scope>NUCLEOTIDE SEQUENCE [LARGE SCALE GENOMIC DNA]</scope>
    <source>
        <strain evidence="2">AP1</strain>
    </source>
</reference>
<dbReference type="CDD" id="cd09874">
    <property type="entry name" value="PIN_MT3492-like"/>
    <property type="match status" value="1"/>
</dbReference>
<evidence type="ECO:0000313" key="3">
    <source>
        <dbReference type="Proteomes" id="UP000319296"/>
    </source>
</evidence>
<dbReference type="AlphaFoldDB" id="A0A519BKA7"/>
<comment type="caution">
    <text evidence="2">The sequence shown here is derived from an EMBL/GenBank/DDBJ whole genome shotgun (WGS) entry which is preliminary data.</text>
</comment>
<proteinExistence type="predicted"/>
<name>A0A519BKA7_9DELT</name>
<dbReference type="Pfam" id="PF01850">
    <property type="entry name" value="PIN"/>
    <property type="match status" value="1"/>
</dbReference>
<dbReference type="EMBL" id="SGBB01000025">
    <property type="protein sequence ID" value="RZD17701.1"/>
    <property type="molecule type" value="Genomic_DNA"/>
</dbReference>
<feature type="domain" description="PIN" evidence="1">
    <location>
        <begin position="4"/>
        <end position="113"/>
    </location>
</feature>